<organism evidence="4 5">
    <name type="scientific">Polyporus arcularius HHB13444</name>
    <dbReference type="NCBI Taxonomy" id="1314778"/>
    <lineage>
        <taxon>Eukaryota</taxon>
        <taxon>Fungi</taxon>
        <taxon>Dikarya</taxon>
        <taxon>Basidiomycota</taxon>
        <taxon>Agaricomycotina</taxon>
        <taxon>Agaricomycetes</taxon>
        <taxon>Polyporales</taxon>
        <taxon>Polyporaceae</taxon>
        <taxon>Polyporus</taxon>
    </lineage>
</organism>
<feature type="transmembrane region" description="Helical" evidence="2">
    <location>
        <begin position="62"/>
        <end position="82"/>
    </location>
</feature>
<feature type="region of interest" description="Disordered" evidence="1">
    <location>
        <begin position="336"/>
        <end position="381"/>
    </location>
</feature>
<dbReference type="Pfam" id="PF20151">
    <property type="entry name" value="DUF6533"/>
    <property type="match status" value="1"/>
</dbReference>
<reference evidence="4 5" key="1">
    <citation type="journal article" date="2019" name="Nat. Ecol. Evol.">
        <title>Megaphylogeny resolves global patterns of mushroom evolution.</title>
        <authorList>
            <person name="Varga T."/>
            <person name="Krizsan K."/>
            <person name="Foldi C."/>
            <person name="Dima B."/>
            <person name="Sanchez-Garcia M."/>
            <person name="Sanchez-Ramirez S."/>
            <person name="Szollosi G.J."/>
            <person name="Szarkandi J.G."/>
            <person name="Papp V."/>
            <person name="Albert L."/>
            <person name="Andreopoulos W."/>
            <person name="Angelini C."/>
            <person name="Antonin V."/>
            <person name="Barry K.W."/>
            <person name="Bougher N.L."/>
            <person name="Buchanan P."/>
            <person name="Buyck B."/>
            <person name="Bense V."/>
            <person name="Catcheside P."/>
            <person name="Chovatia M."/>
            <person name="Cooper J."/>
            <person name="Damon W."/>
            <person name="Desjardin D."/>
            <person name="Finy P."/>
            <person name="Geml J."/>
            <person name="Haridas S."/>
            <person name="Hughes K."/>
            <person name="Justo A."/>
            <person name="Karasinski D."/>
            <person name="Kautmanova I."/>
            <person name="Kiss B."/>
            <person name="Kocsube S."/>
            <person name="Kotiranta H."/>
            <person name="LaButti K.M."/>
            <person name="Lechner B.E."/>
            <person name="Liimatainen K."/>
            <person name="Lipzen A."/>
            <person name="Lukacs Z."/>
            <person name="Mihaltcheva S."/>
            <person name="Morgado L.N."/>
            <person name="Niskanen T."/>
            <person name="Noordeloos M.E."/>
            <person name="Ohm R.A."/>
            <person name="Ortiz-Santana B."/>
            <person name="Ovrebo C."/>
            <person name="Racz N."/>
            <person name="Riley R."/>
            <person name="Savchenko A."/>
            <person name="Shiryaev A."/>
            <person name="Soop K."/>
            <person name="Spirin V."/>
            <person name="Szebenyi C."/>
            <person name="Tomsovsky M."/>
            <person name="Tulloss R.E."/>
            <person name="Uehling J."/>
            <person name="Grigoriev I.V."/>
            <person name="Vagvolgyi C."/>
            <person name="Papp T."/>
            <person name="Martin F.M."/>
            <person name="Miettinen O."/>
            <person name="Hibbett D.S."/>
            <person name="Nagy L.G."/>
        </authorList>
    </citation>
    <scope>NUCLEOTIDE SEQUENCE [LARGE SCALE GENOMIC DNA]</scope>
    <source>
        <strain evidence="4 5">HHB13444</strain>
    </source>
</reference>
<evidence type="ECO:0000313" key="4">
    <source>
        <dbReference type="EMBL" id="TFK82230.1"/>
    </source>
</evidence>
<dbReference type="AlphaFoldDB" id="A0A5C3P1N8"/>
<protein>
    <recommendedName>
        <fullName evidence="3">DUF6533 domain-containing protein</fullName>
    </recommendedName>
</protein>
<feature type="transmembrane region" description="Helical" evidence="2">
    <location>
        <begin position="272"/>
        <end position="294"/>
    </location>
</feature>
<feature type="transmembrane region" description="Helical" evidence="2">
    <location>
        <begin position="128"/>
        <end position="149"/>
    </location>
</feature>
<dbReference type="InParanoid" id="A0A5C3P1N8"/>
<proteinExistence type="predicted"/>
<evidence type="ECO:0000256" key="2">
    <source>
        <dbReference type="SAM" id="Phobius"/>
    </source>
</evidence>
<keyword evidence="5" id="KW-1185">Reference proteome</keyword>
<name>A0A5C3P1N8_9APHY</name>
<accession>A0A5C3P1N8</accession>
<evidence type="ECO:0000313" key="5">
    <source>
        <dbReference type="Proteomes" id="UP000308197"/>
    </source>
</evidence>
<keyword evidence="2" id="KW-0812">Transmembrane</keyword>
<dbReference type="Proteomes" id="UP000308197">
    <property type="component" value="Unassembled WGS sequence"/>
</dbReference>
<keyword evidence="2" id="KW-1133">Transmembrane helix</keyword>
<feature type="domain" description="DUF6533" evidence="3">
    <location>
        <begin position="23"/>
        <end position="67"/>
    </location>
</feature>
<sequence>MSSNADAAAATVALFSTFFAGNYCTVASSVLFIYDTFITLTGEVTFFWTAKGIGGASLLFFANKWISMTVYVILLVSFVSFHSDKMILDVCSCSSFVIAERAMEILQFVPAAAFSTLRAYVLSRSKLLGLLVAALSLAPVGANLVEYGYQFSGENFPPFGCVAANHSTVALNLRFGSFHLVTCIRTDCVQGDDTVTIVSRASLIAADTILIYITWTKLRGWDGLTDIKRSKRLTLSDVLFRGGTVYFVILFIMPILHLVLSITAVAGENSAGGFSVITSFTAPITAILISRFLLKLQETNHMVVRLEPDDLLHSSRNPWDSTPSFISSLGGFINPELARRSDSDNDGDDLQDFPPSEAPEEEEVRAHTEVPEVTVSLSSSA</sequence>
<dbReference type="STRING" id="1314778.A0A5C3P1N8"/>
<dbReference type="EMBL" id="ML211507">
    <property type="protein sequence ID" value="TFK82230.1"/>
    <property type="molecule type" value="Genomic_DNA"/>
</dbReference>
<keyword evidence="2" id="KW-0472">Membrane</keyword>
<feature type="transmembrane region" description="Helical" evidence="2">
    <location>
        <begin position="238"/>
        <end position="260"/>
    </location>
</feature>
<evidence type="ECO:0000256" key="1">
    <source>
        <dbReference type="SAM" id="MobiDB-lite"/>
    </source>
</evidence>
<evidence type="ECO:0000259" key="3">
    <source>
        <dbReference type="Pfam" id="PF20151"/>
    </source>
</evidence>
<feature type="transmembrane region" description="Helical" evidence="2">
    <location>
        <begin position="197"/>
        <end position="218"/>
    </location>
</feature>
<dbReference type="InterPro" id="IPR045340">
    <property type="entry name" value="DUF6533"/>
</dbReference>
<gene>
    <name evidence="4" type="ORF">K466DRAFT_603848</name>
</gene>